<dbReference type="InterPro" id="IPR026085">
    <property type="entry name" value="ATF7-int"/>
</dbReference>
<evidence type="ECO:0000256" key="3">
    <source>
        <dbReference type="SAM" id="Phobius"/>
    </source>
</evidence>
<dbReference type="Pfam" id="PF16794">
    <property type="entry name" value="fn3_4"/>
    <property type="match status" value="1"/>
</dbReference>
<feature type="non-terminal residue" evidence="5">
    <location>
        <position position="1"/>
    </location>
</feature>
<reference evidence="5" key="1">
    <citation type="submission" date="2016-01" db="EMBL/GenBank/DDBJ databases">
        <title>Reference transcriptome for the parasite Schistocephalus solidus: insights into the molecular evolution of parasitism.</title>
        <authorList>
            <person name="Hebert F.O."/>
            <person name="Grambauer S."/>
            <person name="Barber I."/>
            <person name="Landry C.R."/>
            <person name="Aubin-Horth N."/>
        </authorList>
    </citation>
    <scope>NUCLEOTIDE SEQUENCE</scope>
</reference>
<dbReference type="InterPro" id="IPR056565">
    <property type="entry name" value="Fn3_ATF7IP"/>
</dbReference>
<feature type="coiled-coil region" evidence="1">
    <location>
        <begin position="142"/>
        <end position="176"/>
    </location>
</feature>
<evidence type="ECO:0000256" key="2">
    <source>
        <dbReference type="SAM" id="MobiDB-lite"/>
    </source>
</evidence>
<feature type="region of interest" description="Disordered" evidence="2">
    <location>
        <begin position="412"/>
        <end position="432"/>
    </location>
</feature>
<keyword evidence="3" id="KW-0812">Transmembrane</keyword>
<dbReference type="GO" id="GO:0005667">
    <property type="term" value="C:transcription regulator complex"/>
    <property type="evidence" value="ECO:0007669"/>
    <property type="project" value="TreeGrafter"/>
</dbReference>
<evidence type="ECO:0000256" key="1">
    <source>
        <dbReference type="SAM" id="Coils"/>
    </source>
</evidence>
<dbReference type="AlphaFoldDB" id="A0A0X3P6M6"/>
<feature type="compositionally biased region" description="Low complexity" evidence="2">
    <location>
        <begin position="227"/>
        <end position="246"/>
    </location>
</feature>
<feature type="transmembrane region" description="Helical" evidence="3">
    <location>
        <begin position="564"/>
        <end position="584"/>
    </location>
</feature>
<sequence>VVPKALRAGSSTTLLCLPIWPFRPVHGTHHCRRASISPEMLKMSLSGSSKVVNLDLSGEPQTDVDLTEPPCKRSIPPKAIPLTNGFKRPYPPDALAPLKTINSNSNSSSDFSSLSDLQDIMSSENLRENFRKQYEHSVKVAVDGLLTRVQSYNRSVEELKQETENLRTRLVKLEVCAKKIKSLITENSSLPRPSAHTPANRPPSSQTPRLPPPHRSVVSKVPRQTGVAAVQTASSQSAPPNSASTQISVSNTLDSSSAPIAELVPSAPDTDVIDLTSETLSQAAAAASSLPKGSTAVNVARFPQLPAFGTVVASQLLPPTAALPATATTVVAPTTLAPPTTTVQSLMVAPASFPTTAWQRRTEGPHKQQQVPPPASCFSGLQLIEFLPPETPVQLPPAPTKAPPPQSLVQPLVSIPPPPSAASVPSSWSRGPMDTSALTAPTYAIADNRSVSQPSAYTNHHFLARDPPTPTTALPVAPLPPWSPPLIPTDHAGRPTVLRVQPPLRLVISSAEEGVCLRWELGPFAYAYEPATSYEVYSYASSDVQSSAVLTSRVWQKVGEVQALALPMACTLTSVIANNIYYFIVRSLDRFHRPSDWSNVVNAHVS</sequence>
<dbReference type="GO" id="GO:0006355">
    <property type="term" value="P:regulation of DNA-templated transcription"/>
    <property type="evidence" value="ECO:0007669"/>
    <property type="project" value="TreeGrafter"/>
</dbReference>
<gene>
    <name evidence="5" type="primary">MCAF1</name>
    <name evidence="5" type="ORF">TR153622</name>
</gene>
<evidence type="ECO:0000259" key="4">
    <source>
        <dbReference type="Pfam" id="PF16794"/>
    </source>
</evidence>
<proteinExistence type="predicted"/>
<dbReference type="GO" id="GO:0005634">
    <property type="term" value="C:nucleus"/>
    <property type="evidence" value="ECO:0007669"/>
    <property type="project" value="TreeGrafter"/>
</dbReference>
<organism evidence="5">
    <name type="scientific">Schistocephalus solidus</name>
    <name type="common">Tapeworm</name>
    <dbReference type="NCBI Taxonomy" id="70667"/>
    <lineage>
        <taxon>Eukaryota</taxon>
        <taxon>Metazoa</taxon>
        <taxon>Spiralia</taxon>
        <taxon>Lophotrochozoa</taxon>
        <taxon>Platyhelminthes</taxon>
        <taxon>Cestoda</taxon>
        <taxon>Eucestoda</taxon>
        <taxon>Diphyllobothriidea</taxon>
        <taxon>Diphyllobothriidae</taxon>
        <taxon>Schistocephalus</taxon>
    </lineage>
</organism>
<feature type="region of interest" description="Disordered" evidence="2">
    <location>
        <begin position="187"/>
        <end position="248"/>
    </location>
</feature>
<protein>
    <submittedName>
        <fullName evidence="5">Activating transcription factor 7-interacting protein 1</fullName>
    </submittedName>
</protein>
<accession>A0A0X3P6M6</accession>
<name>A0A0X3P6M6_SCHSO</name>
<dbReference type="GO" id="GO:0003712">
    <property type="term" value="F:transcription coregulator activity"/>
    <property type="evidence" value="ECO:0007669"/>
    <property type="project" value="TreeGrafter"/>
</dbReference>
<keyword evidence="3" id="KW-1133">Transmembrane helix</keyword>
<keyword evidence="1" id="KW-0175">Coiled coil</keyword>
<evidence type="ECO:0000313" key="5">
    <source>
        <dbReference type="EMBL" id="JAP42836.1"/>
    </source>
</evidence>
<dbReference type="PANTHER" id="PTHR23210">
    <property type="entry name" value="ACTIVATING TRANSCRIPTION FACTOR 7 INTERACTING PROTEIN"/>
    <property type="match status" value="1"/>
</dbReference>
<dbReference type="PANTHER" id="PTHR23210:SF26">
    <property type="entry name" value="ACTIVATING TRANSCRIPTION FACTOR 7-INTERACTING PROTEIN 1"/>
    <property type="match status" value="1"/>
</dbReference>
<keyword evidence="3" id="KW-0472">Membrane</keyword>
<dbReference type="EMBL" id="GEEE01020389">
    <property type="protein sequence ID" value="JAP42836.1"/>
    <property type="molecule type" value="Transcribed_RNA"/>
</dbReference>
<feature type="domain" description="Activating transcription factor 7-interacting protein Fn3" evidence="4">
    <location>
        <begin position="503"/>
        <end position="601"/>
    </location>
</feature>